<reference evidence="2" key="1">
    <citation type="submission" date="2009-07" db="EMBL/GenBank/DDBJ databases">
        <authorList>
            <person name="Weinstock G."/>
            <person name="Sodergren E."/>
            <person name="Clifton S."/>
            <person name="Fulton L."/>
            <person name="Fulton B."/>
            <person name="Courtney L."/>
            <person name="Fronick C."/>
            <person name="Harrison M."/>
            <person name="Strong C."/>
            <person name="Farmer C."/>
            <person name="Delahaunty K."/>
            <person name="Markovic C."/>
            <person name="Hall O."/>
            <person name="Minx P."/>
            <person name="Tomlinson C."/>
            <person name="Mitreva M."/>
            <person name="Nelson J."/>
            <person name="Hou S."/>
            <person name="Wollam A."/>
            <person name="Pepin K.H."/>
            <person name="Johnson M."/>
            <person name="Bhonagiri V."/>
            <person name="Nash W.E."/>
            <person name="Warren W."/>
            <person name="Chinwalla A."/>
            <person name="Mardis E.R."/>
            <person name="Wilson R.K."/>
        </authorList>
    </citation>
    <scope>NUCLEOTIDE SEQUENCE [LARGE SCALE GENOMIC DNA]</scope>
    <source>
        <strain evidence="2">DSM 14469</strain>
    </source>
</reference>
<gene>
    <name evidence="2" type="ORF">BRYFOR_08879</name>
</gene>
<proteinExistence type="predicted"/>
<dbReference type="Proteomes" id="UP000005561">
    <property type="component" value="Unassembled WGS sequence"/>
</dbReference>
<comment type="caution">
    <text evidence="2">The sequence shown here is derived from an EMBL/GenBank/DDBJ whole genome shotgun (WGS) entry which is preliminary data.</text>
</comment>
<evidence type="ECO:0000313" key="3">
    <source>
        <dbReference type="Proteomes" id="UP000005561"/>
    </source>
</evidence>
<dbReference type="AlphaFoldDB" id="C6LJP2"/>
<feature type="region of interest" description="Disordered" evidence="1">
    <location>
        <begin position="42"/>
        <end position="70"/>
    </location>
</feature>
<evidence type="ECO:0000313" key="2">
    <source>
        <dbReference type="EMBL" id="EET59165.1"/>
    </source>
</evidence>
<dbReference type="EMBL" id="ACCL02000021">
    <property type="protein sequence ID" value="EET59165.1"/>
    <property type="molecule type" value="Genomic_DNA"/>
</dbReference>
<keyword evidence="3" id="KW-1185">Reference proteome</keyword>
<name>C6LJP2_9FIRM</name>
<sequence length="326" mass="37654">MNAWRSLFAGKRYYFKRVSRKQPSFLRFCKWCAGTGKATGAVRTDGTGTHGAGTHRRNSAERKRKQKECQRRTALPGFNKKIVAPDGEIIVALQNQTTVDFGMPLRVMTEDALEYDVQRRMCKDEKLHKGEKLAPVITIVFYYGAQIWSGPTDLADMVKIPEEFKWLKKYIRPYAMLLITPENVDAAWFSGGWREVFEILQRRNDEKEMQRYLQKKRSVYEKLPEDTNRLIFALTGHLDYYNALKRKGERAVMCKAFEDHYKSGVEEGKNIGIHQGISQGLGRGIGAMIRENQEEGKTTESIIDKLQKYFSLSREEALGYIRCNQK</sequence>
<accession>C6LJP2</accession>
<protein>
    <submittedName>
        <fullName evidence="2">Uncharacterized protein</fullName>
    </submittedName>
</protein>
<evidence type="ECO:0000256" key="1">
    <source>
        <dbReference type="SAM" id="MobiDB-lite"/>
    </source>
</evidence>
<dbReference type="STRING" id="168384.SAMN05660368_01971"/>
<dbReference type="eggNOG" id="COG5464">
    <property type="taxonomic scope" value="Bacteria"/>
</dbReference>
<feature type="compositionally biased region" description="Basic residues" evidence="1">
    <location>
        <begin position="53"/>
        <end position="66"/>
    </location>
</feature>
<organism evidence="2 3">
    <name type="scientific">Marvinbryantia formatexigens DSM 14469</name>
    <dbReference type="NCBI Taxonomy" id="478749"/>
    <lineage>
        <taxon>Bacteria</taxon>
        <taxon>Bacillati</taxon>
        <taxon>Bacillota</taxon>
        <taxon>Clostridia</taxon>
        <taxon>Lachnospirales</taxon>
        <taxon>Lachnospiraceae</taxon>
        <taxon>Marvinbryantia</taxon>
    </lineage>
</organism>